<name>A0ABS5ZIB5_9GAMM</name>
<gene>
    <name evidence="1" type="ORF">KCG35_22420</name>
</gene>
<feature type="non-terminal residue" evidence="1">
    <location>
        <position position="111"/>
    </location>
</feature>
<comment type="caution">
    <text evidence="1">The sequence shown here is derived from an EMBL/GenBank/DDBJ whole genome shotgun (WGS) entry which is preliminary data.</text>
</comment>
<evidence type="ECO:0008006" key="3">
    <source>
        <dbReference type="Google" id="ProtNLM"/>
    </source>
</evidence>
<reference evidence="1 2" key="1">
    <citation type="submission" date="2021-04" db="EMBL/GenBank/DDBJ databases">
        <authorList>
            <person name="Pira H."/>
            <person name="Risdian C."/>
            <person name="Wink J."/>
        </authorList>
    </citation>
    <scope>NUCLEOTIDE SEQUENCE [LARGE SCALE GENOMIC DNA]</scope>
    <source>
        <strain evidence="1 2">WH53</strain>
    </source>
</reference>
<protein>
    <recommendedName>
        <fullName evidence="3">Twin-arginine translocation signal domain-containing protein</fullName>
    </recommendedName>
</protein>
<sequence length="111" mass="12138">MKRRDFVKASTMAAFLPKTALSNNILQSDSSFPDSIMKGDLNASSGQMDIIMGTLPENVYGHVFVAEGIPLEKNHLTPGGKGALTRVDFKPDSVHFVRKMIETPSAIVQKF</sequence>
<organism evidence="1 2">
    <name type="scientific">Zooshikella harenae</name>
    <dbReference type="NCBI Taxonomy" id="2827238"/>
    <lineage>
        <taxon>Bacteria</taxon>
        <taxon>Pseudomonadati</taxon>
        <taxon>Pseudomonadota</taxon>
        <taxon>Gammaproteobacteria</taxon>
        <taxon>Oceanospirillales</taxon>
        <taxon>Zooshikellaceae</taxon>
        <taxon>Zooshikella</taxon>
    </lineage>
</organism>
<keyword evidence="2" id="KW-1185">Reference proteome</keyword>
<proteinExistence type="predicted"/>
<evidence type="ECO:0000313" key="1">
    <source>
        <dbReference type="EMBL" id="MBU2713812.1"/>
    </source>
</evidence>
<evidence type="ECO:0000313" key="2">
    <source>
        <dbReference type="Proteomes" id="UP000690515"/>
    </source>
</evidence>
<dbReference type="Proteomes" id="UP000690515">
    <property type="component" value="Unassembled WGS sequence"/>
</dbReference>
<accession>A0ABS5ZIB5</accession>
<dbReference type="EMBL" id="JAGSOY010000107">
    <property type="protein sequence ID" value="MBU2713812.1"/>
    <property type="molecule type" value="Genomic_DNA"/>
</dbReference>